<sequence>KIARLDANDQLLSEHRRYELLAKQETYRYKDYQPGWPKCLDADSVDHLHLSDQYSSIKSCSFRVLLKTAEIELKLKGLLNLKGSWKKLADIRRAFWFYRTPTSEYVSKHWDEDAFFGYQYLNGASPGIIQRCTEIPAKFPVTQEMVVESLGLETTLEKEVE</sequence>
<proteinExistence type="predicted"/>
<dbReference type="Gene3D" id="1.20.245.10">
    <property type="entry name" value="Lipoxygenase-1, Domain 5"/>
    <property type="match status" value="1"/>
</dbReference>
<dbReference type="SUPFAM" id="SSF48484">
    <property type="entry name" value="Lipoxigenase"/>
    <property type="match status" value="1"/>
</dbReference>
<dbReference type="InterPro" id="IPR036226">
    <property type="entry name" value="LipOase_C_sf"/>
</dbReference>
<dbReference type="InterPro" id="IPR013819">
    <property type="entry name" value="LipOase_C"/>
</dbReference>
<feature type="non-terminal residue" evidence="6">
    <location>
        <position position="161"/>
    </location>
</feature>
<dbReference type="GO" id="GO:0016702">
    <property type="term" value="F:oxidoreductase activity, acting on single donors with incorporation of molecular oxygen, incorporation of two atoms of oxygen"/>
    <property type="evidence" value="ECO:0007669"/>
    <property type="project" value="InterPro"/>
</dbReference>
<feature type="domain" description="Lipoxygenase" evidence="4">
    <location>
        <begin position="2"/>
        <end position="161"/>
    </location>
</feature>
<evidence type="ECO:0000313" key="5">
    <source>
        <dbReference type="Proteomes" id="UP000504612"/>
    </source>
</evidence>
<dbReference type="InterPro" id="IPR000907">
    <property type="entry name" value="LipOase"/>
</dbReference>
<dbReference type="AlphaFoldDB" id="A0A6J1VYD0"/>
<reference evidence="6" key="1">
    <citation type="submission" date="2025-08" db="UniProtKB">
        <authorList>
            <consortium name="RefSeq"/>
        </authorList>
    </citation>
    <scope>IDENTIFICATION</scope>
</reference>
<accession>A0A6J1VYD0</accession>
<dbReference type="PANTHER" id="PTHR11771">
    <property type="entry name" value="LIPOXYGENASE"/>
    <property type="match status" value="1"/>
</dbReference>
<keyword evidence="3" id="KW-0560">Oxidoreductase</keyword>
<dbReference type="Gene3D" id="3.10.450.60">
    <property type="match status" value="1"/>
</dbReference>
<dbReference type="GO" id="GO:0034440">
    <property type="term" value="P:lipid oxidation"/>
    <property type="evidence" value="ECO:0007669"/>
    <property type="project" value="InterPro"/>
</dbReference>
<evidence type="ECO:0000256" key="2">
    <source>
        <dbReference type="ARBA" id="ARBA00022964"/>
    </source>
</evidence>
<evidence type="ECO:0000313" key="6">
    <source>
        <dbReference type="RefSeq" id="XP_026548005.1"/>
    </source>
</evidence>
<dbReference type="GO" id="GO:0046872">
    <property type="term" value="F:metal ion binding"/>
    <property type="evidence" value="ECO:0007669"/>
    <property type="project" value="UniProtKB-KW"/>
</dbReference>
<name>A0A6J1VYD0_9SAUR</name>
<protein>
    <submittedName>
        <fullName evidence="6">Arachidonate 15-lipoxygenase B-like</fullName>
    </submittedName>
</protein>
<keyword evidence="1" id="KW-0479">Metal-binding</keyword>
<evidence type="ECO:0000256" key="3">
    <source>
        <dbReference type="ARBA" id="ARBA00023002"/>
    </source>
</evidence>
<gene>
    <name evidence="6" type="primary">LOC113429710</name>
</gene>
<dbReference type="KEGG" id="nss:113429710"/>
<organism evidence="5 6">
    <name type="scientific">Notechis scutatus</name>
    <name type="common">mainland tiger snake</name>
    <dbReference type="NCBI Taxonomy" id="8663"/>
    <lineage>
        <taxon>Eukaryota</taxon>
        <taxon>Metazoa</taxon>
        <taxon>Chordata</taxon>
        <taxon>Craniata</taxon>
        <taxon>Vertebrata</taxon>
        <taxon>Euteleostomi</taxon>
        <taxon>Lepidosauria</taxon>
        <taxon>Squamata</taxon>
        <taxon>Bifurcata</taxon>
        <taxon>Unidentata</taxon>
        <taxon>Episquamata</taxon>
        <taxon>Toxicofera</taxon>
        <taxon>Serpentes</taxon>
        <taxon>Colubroidea</taxon>
        <taxon>Elapidae</taxon>
        <taxon>Hydrophiinae</taxon>
        <taxon>Notechis</taxon>
    </lineage>
</organism>
<evidence type="ECO:0000256" key="1">
    <source>
        <dbReference type="ARBA" id="ARBA00022723"/>
    </source>
</evidence>
<dbReference type="GeneID" id="113429710"/>
<evidence type="ECO:0000259" key="4">
    <source>
        <dbReference type="PROSITE" id="PS51393"/>
    </source>
</evidence>
<keyword evidence="2" id="KW-0223">Dioxygenase</keyword>
<keyword evidence="5" id="KW-1185">Reference proteome</keyword>
<feature type="non-terminal residue" evidence="6">
    <location>
        <position position="1"/>
    </location>
</feature>
<dbReference type="Proteomes" id="UP000504612">
    <property type="component" value="Unplaced"/>
</dbReference>
<dbReference type="RefSeq" id="XP_026548005.1">
    <property type="nucleotide sequence ID" value="XM_026692220.1"/>
</dbReference>
<dbReference type="PROSITE" id="PS51393">
    <property type="entry name" value="LIPOXYGENASE_3"/>
    <property type="match status" value="1"/>
</dbReference>